<comment type="caution">
    <text evidence="1">The sequence shown here is derived from an EMBL/GenBank/DDBJ whole genome shotgun (WGS) entry which is preliminary data.</text>
</comment>
<name>A0ABX9N0T9_9MICO</name>
<reference evidence="1 2" key="1">
    <citation type="submission" date="2018-08" db="EMBL/GenBank/DDBJ databases">
        <title>Genome Sequence of Clavibacter michiganensis Subspecies type strains, and the Atypical Peach-Colored Strains Isolated from Tomato.</title>
        <authorList>
            <person name="Osdaghi E."/>
            <person name="Portier P."/>
            <person name="Briand M."/>
            <person name="Jacques M.-A."/>
        </authorList>
    </citation>
    <scope>NUCLEOTIDE SEQUENCE [LARGE SCALE GENOMIC DNA]</scope>
    <source>
        <strain evidence="1 2">CFBP 8216</strain>
    </source>
</reference>
<dbReference type="Proteomes" id="UP000265355">
    <property type="component" value="Unassembled WGS sequence"/>
</dbReference>
<organism evidence="1 2">
    <name type="scientific">Clavibacter californiensis</name>
    <dbReference type="NCBI Taxonomy" id="1401995"/>
    <lineage>
        <taxon>Bacteria</taxon>
        <taxon>Bacillati</taxon>
        <taxon>Actinomycetota</taxon>
        <taxon>Actinomycetes</taxon>
        <taxon>Micrococcales</taxon>
        <taxon>Microbacteriaceae</taxon>
        <taxon>Clavibacter</taxon>
    </lineage>
</organism>
<keyword evidence="2" id="KW-1185">Reference proteome</keyword>
<gene>
    <name evidence="1" type="ORF">DZF98_16560</name>
</gene>
<proteinExistence type="predicted"/>
<accession>A0ABX9N0T9</accession>
<sequence>AYAQLAGRLGVADSEARRLLDEALAAG</sequence>
<evidence type="ECO:0000313" key="2">
    <source>
        <dbReference type="Proteomes" id="UP000265355"/>
    </source>
</evidence>
<evidence type="ECO:0000313" key="1">
    <source>
        <dbReference type="EMBL" id="RII86534.1"/>
    </source>
</evidence>
<feature type="non-terminal residue" evidence="1">
    <location>
        <position position="1"/>
    </location>
</feature>
<protein>
    <submittedName>
        <fullName evidence="1">GntR family transcriptional regulator</fullName>
    </submittedName>
</protein>
<dbReference type="EMBL" id="QWEE01000622">
    <property type="protein sequence ID" value="RII86534.1"/>
    <property type="molecule type" value="Genomic_DNA"/>
</dbReference>